<reference evidence="2" key="1">
    <citation type="journal article" date="2017" name="Gigascience">
        <title>The genome draft of coconut (Cocos nucifera).</title>
        <authorList>
            <person name="Xiao Y."/>
            <person name="Xu P."/>
            <person name="Fan H."/>
            <person name="Baudouin L."/>
            <person name="Xia W."/>
            <person name="Bocs S."/>
            <person name="Xu J."/>
            <person name="Li Q."/>
            <person name="Guo A."/>
            <person name="Zhou L."/>
            <person name="Li J."/>
            <person name="Wu Y."/>
            <person name="Ma Z."/>
            <person name="Armero A."/>
            <person name="Issali A.E."/>
            <person name="Liu N."/>
            <person name="Peng M."/>
            <person name="Yang Y."/>
        </authorList>
    </citation>
    <scope>NUCLEOTIDE SEQUENCE</scope>
    <source>
        <tissue evidence="2">Spear leaf of Hainan Tall coconut</tissue>
    </source>
</reference>
<dbReference type="InterPro" id="IPR036874">
    <property type="entry name" value="Carbonic_anhydrase_sf"/>
</dbReference>
<gene>
    <name evidence="2" type="ORF">COCNU_05G010110</name>
</gene>
<dbReference type="Gene3D" id="3.40.1050.10">
    <property type="entry name" value="Carbonic anhydrase"/>
    <property type="match status" value="2"/>
</dbReference>
<accession>A0A8K0I956</accession>
<dbReference type="SUPFAM" id="SSF53056">
    <property type="entry name" value="beta-carbonic anhydrase, cab"/>
    <property type="match status" value="1"/>
</dbReference>
<evidence type="ECO:0000313" key="2">
    <source>
        <dbReference type="EMBL" id="KAG1342782.1"/>
    </source>
</evidence>
<comment type="similarity">
    <text evidence="1">Belongs to the beta-class carbonic anhydrase family.</text>
</comment>
<dbReference type="PANTHER" id="PTHR11002:SF56">
    <property type="entry name" value="BETA CARBONIC ANHYDRASE 2, CHLOROPLASTIC"/>
    <property type="match status" value="1"/>
</dbReference>
<dbReference type="PANTHER" id="PTHR11002">
    <property type="entry name" value="CARBONIC ANHYDRASE"/>
    <property type="match status" value="1"/>
</dbReference>
<dbReference type="GO" id="GO:0004089">
    <property type="term" value="F:carbonate dehydratase activity"/>
    <property type="evidence" value="ECO:0007669"/>
    <property type="project" value="InterPro"/>
</dbReference>
<dbReference type="GO" id="GO:0008270">
    <property type="term" value="F:zinc ion binding"/>
    <property type="evidence" value="ECO:0007669"/>
    <property type="project" value="InterPro"/>
</dbReference>
<protein>
    <submittedName>
        <fullName evidence="2">Carbonic anhydrase, chloroplastic-like</fullName>
    </submittedName>
</protein>
<evidence type="ECO:0000256" key="1">
    <source>
        <dbReference type="ARBA" id="ARBA00006217"/>
    </source>
</evidence>
<reference evidence="2" key="2">
    <citation type="submission" date="2019-07" db="EMBL/GenBank/DDBJ databases">
        <authorList>
            <person name="Yang Y."/>
            <person name="Bocs S."/>
            <person name="Baudouin L."/>
        </authorList>
    </citation>
    <scope>NUCLEOTIDE SEQUENCE</scope>
    <source>
        <tissue evidence="2">Spear leaf of Hainan Tall coconut</tissue>
    </source>
</reference>
<evidence type="ECO:0000313" key="3">
    <source>
        <dbReference type="Proteomes" id="UP000797356"/>
    </source>
</evidence>
<dbReference type="EMBL" id="CM017876">
    <property type="protein sequence ID" value="KAG1342782.1"/>
    <property type="molecule type" value="Genomic_DNA"/>
</dbReference>
<dbReference type="AlphaFoldDB" id="A0A8K0I956"/>
<keyword evidence="3" id="KW-1185">Reference proteome</keyword>
<name>A0A8K0I956_COCNU</name>
<dbReference type="Proteomes" id="UP000797356">
    <property type="component" value="Chromosome 5"/>
</dbReference>
<dbReference type="InterPro" id="IPR001765">
    <property type="entry name" value="Carbonic_anhydrase"/>
</dbReference>
<organism evidence="2 3">
    <name type="scientific">Cocos nucifera</name>
    <name type="common">Coconut palm</name>
    <dbReference type="NCBI Taxonomy" id="13894"/>
    <lineage>
        <taxon>Eukaryota</taxon>
        <taxon>Viridiplantae</taxon>
        <taxon>Streptophyta</taxon>
        <taxon>Embryophyta</taxon>
        <taxon>Tracheophyta</taxon>
        <taxon>Spermatophyta</taxon>
        <taxon>Magnoliopsida</taxon>
        <taxon>Liliopsida</taxon>
        <taxon>Arecaceae</taxon>
        <taxon>Arecoideae</taxon>
        <taxon>Cocoseae</taxon>
        <taxon>Attaleinae</taxon>
        <taxon>Cocos</taxon>
    </lineage>
</organism>
<comment type="caution">
    <text evidence="2">The sequence shown here is derived from an EMBL/GenBank/DDBJ whole genome shotgun (WGS) entry which is preliminary data.</text>
</comment>
<sequence length="76" mass="8522">MVRNIANMVPPYDKTKYAGVGAAVEYAILHLKEAVNVSLDNLKTYPFIKQALEKKTLALYGGYYDFVSGDFEAWTV</sequence>
<dbReference type="SMART" id="SM00947">
    <property type="entry name" value="Pro_CA"/>
    <property type="match status" value="1"/>
</dbReference>
<proteinExistence type="inferred from homology"/>
<dbReference type="OrthoDB" id="10248475at2759"/>